<name>A0A444HE19_9FLAO</name>
<evidence type="ECO:0008006" key="4">
    <source>
        <dbReference type="Google" id="ProtNLM"/>
    </source>
</evidence>
<dbReference type="RefSeq" id="WP_128388803.1">
    <property type="nucleotide sequence ID" value="NZ_SBII01000002.1"/>
</dbReference>
<dbReference type="EMBL" id="SBII01000002">
    <property type="protein sequence ID" value="RWX02531.1"/>
    <property type="molecule type" value="Genomic_DNA"/>
</dbReference>
<evidence type="ECO:0000313" key="3">
    <source>
        <dbReference type="Proteomes" id="UP000287527"/>
    </source>
</evidence>
<protein>
    <recommendedName>
        <fullName evidence="4">DUF4296 domain-containing protein</fullName>
    </recommendedName>
</protein>
<feature type="chain" id="PRO_5019080692" description="DUF4296 domain-containing protein" evidence="1">
    <location>
        <begin position="20"/>
        <end position="117"/>
    </location>
</feature>
<keyword evidence="3" id="KW-1185">Reference proteome</keyword>
<proteinExistence type="predicted"/>
<comment type="caution">
    <text evidence="2">The sequence shown here is derived from an EMBL/GenBank/DDBJ whole genome shotgun (WGS) entry which is preliminary data.</text>
</comment>
<gene>
    <name evidence="2" type="ORF">EPI11_04750</name>
</gene>
<dbReference type="Proteomes" id="UP000287527">
    <property type="component" value="Unassembled WGS sequence"/>
</dbReference>
<keyword evidence="1" id="KW-0732">Signal</keyword>
<dbReference type="OrthoDB" id="886739at2"/>
<sequence length="117" mass="13565">MKTIMSFLFVLVLSISSYAQEKNITPQNKLQADIKNGTVTLYVLSGIVSSATPADKGFLEKYNVKYHDFGCVIPENIDYYREYNLLVLQYLKKKFGTKWEKDVRKNILGSKEWKTKK</sequence>
<accession>A0A444HE19</accession>
<organism evidence="2 3">
    <name type="scientific">Flavobacterium cerinum</name>
    <dbReference type="NCBI Taxonomy" id="2502784"/>
    <lineage>
        <taxon>Bacteria</taxon>
        <taxon>Pseudomonadati</taxon>
        <taxon>Bacteroidota</taxon>
        <taxon>Flavobacteriia</taxon>
        <taxon>Flavobacteriales</taxon>
        <taxon>Flavobacteriaceae</taxon>
        <taxon>Flavobacterium</taxon>
    </lineage>
</organism>
<evidence type="ECO:0000313" key="2">
    <source>
        <dbReference type="EMBL" id="RWX02531.1"/>
    </source>
</evidence>
<feature type="signal peptide" evidence="1">
    <location>
        <begin position="1"/>
        <end position="19"/>
    </location>
</feature>
<reference evidence="2 3" key="1">
    <citation type="submission" date="2019-01" db="EMBL/GenBank/DDBJ databases">
        <title>Flavobacterium sp. nov.,isolated from freshwater.</title>
        <authorList>
            <person name="Zhang R."/>
            <person name="Du Z.-J."/>
        </authorList>
    </citation>
    <scope>NUCLEOTIDE SEQUENCE [LARGE SCALE GENOMIC DNA]</scope>
    <source>
        <strain evidence="2 3">1E403</strain>
    </source>
</reference>
<dbReference type="AlphaFoldDB" id="A0A444HE19"/>
<evidence type="ECO:0000256" key="1">
    <source>
        <dbReference type="SAM" id="SignalP"/>
    </source>
</evidence>